<evidence type="ECO:0000313" key="10">
    <source>
        <dbReference type="EMBL" id="ANV80174.1"/>
    </source>
</evidence>
<dbReference type="Pfam" id="PF00221">
    <property type="entry name" value="Lyase_aromatic"/>
    <property type="match status" value="1"/>
</dbReference>
<dbReference type="InterPro" id="IPR008948">
    <property type="entry name" value="L-Aspartase-like"/>
</dbReference>
<dbReference type="PROSITE" id="PS00488">
    <property type="entry name" value="PAL_HISTIDASE"/>
    <property type="match status" value="1"/>
</dbReference>
<evidence type="ECO:0000256" key="8">
    <source>
        <dbReference type="RuleBase" id="RU004479"/>
    </source>
</evidence>
<dbReference type="NCBIfam" id="TIGR01225">
    <property type="entry name" value="hutH"/>
    <property type="match status" value="1"/>
</dbReference>
<dbReference type="InterPro" id="IPR001106">
    <property type="entry name" value="Aromatic_Lyase"/>
</dbReference>
<comment type="similarity">
    <text evidence="7">Belongs to the PAL/histidase family.</text>
</comment>
<reference evidence="10" key="2">
    <citation type="submission" date="2016-12" db="EMBL/GenBank/DDBJ databases">
        <authorList>
            <person name="Song W.-J."/>
            <person name="Kurnit D.M."/>
        </authorList>
    </citation>
    <scope>NUCLEOTIDE SEQUENCE</scope>
</reference>
<proteinExistence type="inferred from homology"/>
<dbReference type="EC" id="4.3.1.3" evidence="2 6"/>
<comment type="catalytic activity">
    <reaction evidence="5 8">
        <text>L-histidine = trans-urocanate + NH4(+)</text>
        <dbReference type="Rhea" id="RHEA:21232"/>
        <dbReference type="ChEBI" id="CHEBI:17771"/>
        <dbReference type="ChEBI" id="CHEBI:28938"/>
        <dbReference type="ChEBI" id="CHEBI:57595"/>
        <dbReference type="EC" id="4.3.1.3"/>
    </reaction>
</comment>
<dbReference type="InterPro" id="IPR022313">
    <property type="entry name" value="Phe/His_NH3-lyase_AS"/>
</dbReference>
<reference evidence="10" key="1">
    <citation type="journal article" date="2015" name="ISME J.">
        <title>A new class of marine Euryarchaeota group II from the Mediterranean deep chlorophyll maximum.</title>
        <authorList>
            <person name="Martin-Cuadrado A.B."/>
            <person name="Garcia-Heredia I."/>
            <person name="Molto A.G."/>
            <person name="Lopez-Ubeda R."/>
            <person name="Kimes N."/>
            <person name="Lopez-Garcia P."/>
            <person name="Moreira D."/>
            <person name="Rodriguez-Valera F."/>
        </authorList>
    </citation>
    <scope>NUCLEOTIDE SEQUENCE</scope>
</reference>
<evidence type="ECO:0000256" key="4">
    <source>
        <dbReference type="ARBA" id="ARBA00023239"/>
    </source>
</evidence>
<dbReference type="NCBIfam" id="NF006871">
    <property type="entry name" value="PRK09367.1"/>
    <property type="match status" value="1"/>
</dbReference>
<sequence length="507" mass="55348">MSNLEIDGNSLKIEDIINIANNSVDVILSDRAKEKMLESRKIIEKIIENDDIVYGVNTGFGSLSSVSIDNDSLEDLQANLIRSHACGVGDEMKPEHVLMMMLIRANSIAKGYSGTRIKVVELLLSMINCKIAPVIPRIGSLGASGDLAPLSHLALAMMGEGECNILINGKWLKKDVKEILSENNLKPIKFQAKEGLSLINGTSQMCTYLSISIFNMEQLIFAADAATACSLEAIKGSHAPFNSNIHNARPHQGQQISAARILGLIINSEINKSHIECDRVQDAYSFRCSPQVHGPIIEIIKEGRRMLEIEINSATDNPLVFSNNDSWEVISGGNFHGQNLSMMSDYLAIACHEIASISERRTNQVLDPKWSGQKAFLTNKEGLESGLMIVQYVSAALISELKILSNPASIGNIPVSNGKEDHVSMGATGTYRTYISTKYLSQVLSNELICSNEALSRIPENSGKGVEIIKKWLSSIVKPLNADRSMTKECENVSSGLLSGVLSNLFR</sequence>
<keyword evidence="3 8" id="KW-0369">Histidine metabolism</keyword>
<dbReference type="GO" id="GO:0019557">
    <property type="term" value="P:L-histidine catabolic process to glutamate and formate"/>
    <property type="evidence" value="ECO:0007669"/>
    <property type="project" value="UniProtKB-UniPathway"/>
</dbReference>
<dbReference type="AlphaFoldDB" id="A0A1B1TD23"/>
<dbReference type="SUPFAM" id="SSF48557">
    <property type="entry name" value="L-aspartase-like"/>
    <property type="match status" value="1"/>
</dbReference>
<evidence type="ECO:0000256" key="7">
    <source>
        <dbReference type="RuleBase" id="RU003954"/>
    </source>
</evidence>
<dbReference type="GO" id="GO:0004397">
    <property type="term" value="F:histidine ammonia-lyase activity"/>
    <property type="evidence" value="ECO:0007669"/>
    <property type="project" value="UniProtKB-UniRule"/>
</dbReference>
<comment type="subcellular location">
    <subcellularLocation>
        <location evidence="9">Cytoplasm</location>
    </subcellularLocation>
</comment>
<protein>
    <recommendedName>
        <fullName evidence="2 6">Histidine ammonia-lyase</fullName>
        <ecNumber evidence="2 6">4.3.1.3</ecNumber>
    </recommendedName>
</protein>
<evidence type="ECO:0000256" key="2">
    <source>
        <dbReference type="ARBA" id="ARBA00012994"/>
    </source>
</evidence>
<dbReference type="GO" id="GO:0005737">
    <property type="term" value="C:cytoplasm"/>
    <property type="evidence" value="ECO:0007669"/>
    <property type="project" value="UniProtKB-SubCell"/>
</dbReference>
<dbReference type="InterPro" id="IPR024083">
    <property type="entry name" value="Fumarase/histidase_N"/>
</dbReference>
<name>A0A1B1TD23_9ARCH</name>
<evidence type="ECO:0000256" key="5">
    <source>
        <dbReference type="ARBA" id="ARBA00049269"/>
    </source>
</evidence>
<dbReference type="Gene3D" id="1.20.200.10">
    <property type="entry name" value="Fumarase/aspartase (Central domain)"/>
    <property type="match status" value="1"/>
</dbReference>
<dbReference type="UniPathway" id="UPA00379">
    <property type="reaction ID" value="UER00549"/>
</dbReference>
<dbReference type="CDD" id="cd00332">
    <property type="entry name" value="PAL-HAL"/>
    <property type="match status" value="1"/>
</dbReference>
<dbReference type="FunFam" id="1.10.275.10:FF:000005">
    <property type="entry name" value="Histidine ammonia-lyase"/>
    <property type="match status" value="1"/>
</dbReference>
<keyword evidence="4 7" id="KW-0456">Lyase</keyword>
<evidence type="ECO:0000256" key="9">
    <source>
        <dbReference type="RuleBase" id="RU004480"/>
    </source>
</evidence>
<evidence type="ECO:0000256" key="1">
    <source>
        <dbReference type="ARBA" id="ARBA00005113"/>
    </source>
</evidence>
<dbReference type="GO" id="GO:0019556">
    <property type="term" value="P:L-histidine catabolic process to glutamate and formamide"/>
    <property type="evidence" value="ECO:0007669"/>
    <property type="project" value="UniProtKB-UniPathway"/>
</dbReference>
<accession>A0A1B1TD23</accession>
<organism evidence="10">
    <name type="scientific">uncultured Poseidoniia archaeon</name>
    <dbReference type="NCBI Taxonomy" id="1697135"/>
    <lineage>
        <taxon>Archaea</taxon>
        <taxon>Methanobacteriati</taxon>
        <taxon>Thermoplasmatota</taxon>
        <taxon>Candidatus Poseidoniia</taxon>
        <taxon>environmental samples</taxon>
    </lineage>
</organism>
<dbReference type="PANTHER" id="PTHR10362">
    <property type="entry name" value="HISTIDINE AMMONIA-LYASE"/>
    <property type="match status" value="1"/>
</dbReference>
<evidence type="ECO:0000256" key="6">
    <source>
        <dbReference type="NCBIfam" id="TIGR01225"/>
    </source>
</evidence>
<dbReference type="InterPro" id="IPR005921">
    <property type="entry name" value="HutH"/>
</dbReference>
<evidence type="ECO:0000256" key="3">
    <source>
        <dbReference type="ARBA" id="ARBA00022808"/>
    </source>
</evidence>
<dbReference type="EMBL" id="KP211877">
    <property type="protein sequence ID" value="ANV80174.1"/>
    <property type="molecule type" value="Genomic_DNA"/>
</dbReference>
<dbReference type="Gene3D" id="1.10.275.10">
    <property type="entry name" value="Fumarase/aspartase (N-terminal domain)"/>
    <property type="match status" value="1"/>
</dbReference>
<comment type="pathway">
    <text evidence="1 8">Amino-acid degradation; L-histidine degradation into L-glutamate; N-formimidoyl-L-glutamate from L-histidine: step 1/3.</text>
</comment>